<dbReference type="PANTHER" id="PTHR43485">
    <property type="entry name" value="HYDROGENASE-4 COMPONENT G"/>
    <property type="match status" value="1"/>
</dbReference>
<feature type="binding site" evidence="2">
    <location>
        <position position="357"/>
    </location>
    <ligand>
        <name>Ni(2+)</name>
        <dbReference type="ChEBI" id="CHEBI:49786"/>
    </ligand>
</feature>
<dbReference type="EMBL" id="DSKY01000014">
    <property type="protein sequence ID" value="HDY59053.1"/>
    <property type="molecule type" value="Genomic_DNA"/>
</dbReference>
<dbReference type="GO" id="GO:0008901">
    <property type="term" value="F:ferredoxin hydrogenase activity"/>
    <property type="evidence" value="ECO:0007669"/>
    <property type="project" value="InterPro"/>
</dbReference>
<feature type="binding site" evidence="2">
    <location>
        <position position="70"/>
    </location>
    <ligand>
        <name>Ni(2+)</name>
        <dbReference type="ChEBI" id="CHEBI:49786"/>
    </ligand>
</feature>
<keyword evidence="2" id="KW-0460">Magnesium</keyword>
<comment type="cofactor">
    <cofactor evidence="2">
        <name>Fe cation</name>
        <dbReference type="ChEBI" id="CHEBI:24875"/>
    </cofactor>
</comment>
<feature type="binding site" evidence="2">
    <location>
        <position position="70"/>
    </location>
    <ligand>
        <name>Fe cation</name>
        <dbReference type="ChEBI" id="CHEBI:24875"/>
    </ligand>
</feature>
<reference evidence="4" key="1">
    <citation type="journal article" date="2020" name="mSystems">
        <title>Genome- and Community-Level Interaction Insights into Carbon Utilization and Element Cycling Functions of Hydrothermarchaeota in Hydrothermal Sediment.</title>
        <authorList>
            <person name="Zhou Z."/>
            <person name="Liu Y."/>
            <person name="Xu W."/>
            <person name="Pan J."/>
            <person name="Luo Z.H."/>
            <person name="Li M."/>
        </authorList>
    </citation>
    <scope>NUCLEOTIDE SEQUENCE [LARGE SCALE GENOMIC DNA]</scope>
    <source>
        <strain evidence="4">SpSt-258</strain>
    </source>
</reference>
<keyword evidence="2" id="KW-0533">Nickel</keyword>
<dbReference type="InterPro" id="IPR029014">
    <property type="entry name" value="NiFe-Hase_large"/>
</dbReference>
<dbReference type="Gene3D" id="1.10.645.10">
    <property type="entry name" value="Cytochrome-c3 Hydrogenase, chain B"/>
    <property type="match status" value="1"/>
</dbReference>
<feature type="binding site" evidence="2">
    <location>
        <position position="324"/>
    </location>
    <ligand>
        <name>Mg(2+)</name>
        <dbReference type="ChEBI" id="CHEBI:18420"/>
    </ligand>
</feature>
<dbReference type="PANTHER" id="PTHR43485:SF1">
    <property type="entry name" value="FORMATE HYDROGENLYASE SUBUNIT 5-RELATED"/>
    <property type="match status" value="1"/>
</dbReference>
<feature type="binding site" evidence="2">
    <location>
        <position position="67"/>
    </location>
    <ligand>
        <name>Ni(2+)</name>
        <dbReference type="ChEBI" id="CHEBI:49786"/>
    </ligand>
</feature>
<dbReference type="AlphaFoldDB" id="A0A7V0Z5K5"/>
<dbReference type="GO" id="GO:0048038">
    <property type="term" value="F:quinone binding"/>
    <property type="evidence" value="ECO:0007669"/>
    <property type="project" value="InterPro"/>
</dbReference>
<organism evidence="4">
    <name type="scientific">candidate division WOR-3 bacterium</name>
    <dbReference type="NCBI Taxonomy" id="2052148"/>
    <lineage>
        <taxon>Bacteria</taxon>
        <taxon>Bacteria division WOR-3</taxon>
    </lineage>
</organism>
<dbReference type="SUPFAM" id="SSF56762">
    <property type="entry name" value="HydB/Nqo4-like"/>
    <property type="match status" value="1"/>
</dbReference>
<dbReference type="InterPro" id="IPR052197">
    <property type="entry name" value="ComplexI_49kDa-like"/>
</dbReference>
<comment type="cofactor">
    <cofactor evidence="2">
        <name>Ni(2+)</name>
        <dbReference type="ChEBI" id="CHEBI:49786"/>
    </cofactor>
</comment>
<feature type="binding site" evidence="2">
    <location>
        <position position="48"/>
    </location>
    <ligand>
        <name>Mg(2+)</name>
        <dbReference type="ChEBI" id="CHEBI:18420"/>
    </ligand>
</feature>
<proteinExistence type="predicted"/>
<dbReference type="PROSITE" id="PS00507">
    <property type="entry name" value="NI_HGENASE_L_1"/>
    <property type="match status" value="1"/>
</dbReference>
<name>A0A7V0Z5K5_UNCW3</name>
<evidence type="ECO:0000259" key="3">
    <source>
        <dbReference type="Pfam" id="PF00346"/>
    </source>
</evidence>
<sequence length="405" mass="46475">MMEAQEFKVPIGPQHPALKEPISLRMTLEGEIIKDADIRLGYNHRGIEKLAETKTYIQNIYLTERICGICSHSHTTCFVQGVERLMEIEPAKRGIYIRTLVCELERIHSHLLWLGVAGHEAGFDTFFMYTWRDRELVMDILEIISGNRVHYAINTFGGVRRDLDELQIKKCLDYLEILKKRTEYYANIGTNEPTFVARLAGVGKLPKEKAMELCAVGPTLRASDIPRDVRKDDPHAAYAEIPFEVCTADTCDVLGRVIVRVKELFESYKMCEYILKNLPSGDIKVKVPRKVKPGEVVSKYEAPRGENIHYIKSNGTDKPERLKVRAPTLANYPSTIYMLKNGFIADIPLIFAAIDPCICCAERVIQLVDAKTKKERIMTMAELRQFSIEYYKKIDLRKREVVWPF</sequence>
<dbReference type="InterPro" id="IPR001135">
    <property type="entry name" value="NADH_Q_OxRdtase_suD"/>
</dbReference>
<dbReference type="GO" id="GO:0016151">
    <property type="term" value="F:nickel cation binding"/>
    <property type="evidence" value="ECO:0007669"/>
    <property type="project" value="InterPro"/>
</dbReference>
<dbReference type="Pfam" id="PF00346">
    <property type="entry name" value="Complex1_49kDa"/>
    <property type="match status" value="1"/>
</dbReference>
<evidence type="ECO:0000256" key="1">
    <source>
        <dbReference type="ARBA" id="ARBA00023002"/>
    </source>
</evidence>
<evidence type="ECO:0000256" key="2">
    <source>
        <dbReference type="PIRSR" id="PIRSR601501-1"/>
    </source>
</evidence>
<feature type="binding site" evidence="2">
    <location>
        <position position="360"/>
    </location>
    <ligand>
        <name>Fe cation</name>
        <dbReference type="ChEBI" id="CHEBI:24875"/>
    </ligand>
</feature>
<keyword evidence="2" id="KW-0408">Iron</keyword>
<evidence type="ECO:0000313" key="4">
    <source>
        <dbReference type="EMBL" id="HDY59053.1"/>
    </source>
</evidence>
<dbReference type="InterPro" id="IPR001501">
    <property type="entry name" value="Ni-dep_hyd_lsu"/>
</dbReference>
<keyword evidence="2" id="KW-0479">Metal-binding</keyword>
<dbReference type="InterPro" id="IPR018194">
    <property type="entry name" value="Ni-dep_hyd_lsu_Ni_BS"/>
</dbReference>
<protein>
    <submittedName>
        <fullName evidence="4">NADH dehydrogenase subunit</fullName>
    </submittedName>
</protein>
<comment type="caution">
    <text evidence="4">The sequence shown here is derived from an EMBL/GenBank/DDBJ whole genome shotgun (WGS) entry which is preliminary data.</text>
</comment>
<dbReference type="GO" id="GO:0016651">
    <property type="term" value="F:oxidoreductase activity, acting on NAD(P)H"/>
    <property type="evidence" value="ECO:0007669"/>
    <property type="project" value="InterPro"/>
</dbReference>
<keyword evidence="1" id="KW-0560">Oxidoreductase</keyword>
<dbReference type="Pfam" id="PF00374">
    <property type="entry name" value="NiFeSe_Hases"/>
    <property type="match status" value="1"/>
</dbReference>
<dbReference type="GO" id="GO:0051287">
    <property type="term" value="F:NAD binding"/>
    <property type="evidence" value="ECO:0007669"/>
    <property type="project" value="InterPro"/>
</dbReference>
<accession>A0A7V0Z5K5</accession>
<gene>
    <name evidence="4" type="ORF">ENP86_05830</name>
</gene>
<feature type="domain" description="NADH-quinone oxidoreductase subunit D" evidence="3">
    <location>
        <begin position="122"/>
        <end position="290"/>
    </location>
</feature>